<dbReference type="Proteomes" id="UP000546126">
    <property type="component" value="Unassembled WGS sequence"/>
</dbReference>
<accession>A0A7Y6ITN4</accession>
<evidence type="ECO:0000313" key="2">
    <source>
        <dbReference type="Proteomes" id="UP000546126"/>
    </source>
</evidence>
<dbReference type="EMBL" id="JABWGO010000007">
    <property type="protein sequence ID" value="NUW43903.1"/>
    <property type="molecule type" value="Genomic_DNA"/>
</dbReference>
<reference evidence="1 2" key="1">
    <citation type="submission" date="2020-06" db="EMBL/GenBank/DDBJ databases">
        <authorList>
            <person name="Chanama M."/>
        </authorList>
    </citation>
    <scope>NUCLEOTIDE SEQUENCE [LARGE SCALE GENOMIC DNA]</scope>
    <source>
        <strain evidence="1 2">TBRC6557</strain>
    </source>
</reference>
<gene>
    <name evidence="1" type="ORF">HT134_27785</name>
</gene>
<keyword evidence="2" id="KW-1185">Reference proteome</keyword>
<dbReference type="AlphaFoldDB" id="A0A7Y6ITN4"/>
<organism evidence="1 2">
    <name type="scientific">Nonomuraea rhodomycinica</name>
    <dbReference type="NCBI Taxonomy" id="1712872"/>
    <lineage>
        <taxon>Bacteria</taxon>
        <taxon>Bacillati</taxon>
        <taxon>Actinomycetota</taxon>
        <taxon>Actinomycetes</taxon>
        <taxon>Streptosporangiales</taxon>
        <taxon>Streptosporangiaceae</taxon>
        <taxon>Nonomuraea</taxon>
    </lineage>
</organism>
<comment type="caution">
    <text evidence="1">The sequence shown here is derived from an EMBL/GenBank/DDBJ whole genome shotgun (WGS) entry which is preliminary data.</text>
</comment>
<proteinExistence type="predicted"/>
<sequence>MDATDVSGHLWREGRSDGYSIERDRDALARLIASDADPFELELYEWASDPQARFLDRARRSRLGQYRRRLRRSQERAKRGR</sequence>
<evidence type="ECO:0000313" key="1">
    <source>
        <dbReference type="EMBL" id="NUW43903.1"/>
    </source>
</evidence>
<name>A0A7Y6ITN4_9ACTN</name>
<protein>
    <submittedName>
        <fullName evidence="1">Uncharacterized protein</fullName>
    </submittedName>
</protein>